<dbReference type="SUPFAM" id="SSF52096">
    <property type="entry name" value="ClpP/crotonase"/>
    <property type="match status" value="1"/>
</dbReference>
<evidence type="ECO:0000256" key="3">
    <source>
        <dbReference type="RuleBase" id="RU003707"/>
    </source>
</evidence>
<dbReference type="PANTHER" id="PTHR11941:SF54">
    <property type="entry name" value="ENOYL-COA HYDRATASE, MITOCHONDRIAL"/>
    <property type="match status" value="1"/>
</dbReference>
<evidence type="ECO:0000256" key="1">
    <source>
        <dbReference type="ARBA" id="ARBA00005254"/>
    </source>
</evidence>
<dbReference type="STRING" id="640948.SAMN05216238_10447"/>
<dbReference type="GO" id="GO:0016836">
    <property type="term" value="F:hydro-lyase activity"/>
    <property type="evidence" value="ECO:0007669"/>
    <property type="project" value="UniProtKB-ARBA"/>
</dbReference>
<keyword evidence="2" id="KW-0456">Lyase</keyword>
<evidence type="ECO:0000313" key="5">
    <source>
        <dbReference type="Proteomes" id="UP000199474"/>
    </source>
</evidence>
<dbReference type="PANTHER" id="PTHR11941">
    <property type="entry name" value="ENOYL-COA HYDRATASE-RELATED"/>
    <property type="match status" value="1"/>
</dbReference>
<keyword evidence="5" id="KW-1185">Reference proteome</keyword>
<dbReference type="FunFam" id="1.10.12.10:FF:000001">
    <property type="entry name" value="Probable enoyl-CoA hydratase, mitochondrial"/>
    <property type="match status" value="1"/>
</dbReference>
<dbReference type="OrthoDB" id="9775794at2"/>
<dbReference type="Proteomes" id="UP000199474">
    <property type="component" value="Unassembled WGS sequence"/>
</dbReference>
<organism evidence="4 5">
    <name type="scientific">Lentibacillus persicus</name>
    <dbReference type="NCBI Taxonomy" id="640948"/>
    <lineage>
        <taxon>Bacteria</taxon>
        <taxon>Bacillati</taxon>
        <taxon>Bacillota</taxon>
        <taxon>Bacilli</taxon>
        <taxon>Bacillales</taxon>
        <taxon>Bacillaceae</taxon>
        <taxon>Lentibacillus</taxon>
    </lineage>
</organism>
<proteinExistence type="inferred from homology"/>
<dbReference type="InterPro" id="IPR014748">
    <property type="entry name" value="Enoyl-CoA_hydra_C"/>
</dbReference>
<dbReference type="AlphaFoldDB" id="A0A1I1V4C2"/>
<dbReference type="EMBL" id="FOMR01000004">
    <property type="protein sequence ID" value="SFD77892.1"/>
    <property type="molecule type" value="Genomic_DNA"/>
</dbReference>
<reference evidence="5" key="1">
    <citation type="submission" date="2016-10" db="EMBL/GenBank/DDBJ databases">
        <authorList>
            <person name="Varghese N."/>
            <person name="Submissions S."/>
        </authorList>
    </citation>
    <scope>NUCLEOTIDE SEQUENCE [LARGE SCALE GENOMIC DNA]</scope>
    <source>
        <strain evidence="5">DSM 22530</strain>
    </source>
</reference>
<dbReference type="FunFam" id="3.90.226.10:FF:000009">
    <property type="entry name" value="Carnitinyl-CoA dehydratase"/>
    <property type="match status" value="1"/>
</dbReference>
<dbReference type="InterPro" id="IPR001753">
    <property type="entry name" value="Enoyl-CoA_hydra/iso"/>
</dbReference>
<comment type="similarity">
    <text evidence="1 3">Belongs to the enoyl-CoA hydratase/isomerase family.</text>
</comment>
<protein>
    <submittedName>
        <fullName evidence="4">Enoyl-CoA hydratase/carnithine racemase</fullName>
    </submittedName>
</protein>
<dbReference type="CDD" id="cd06558">
    <property type="entry name" value="crotonase-like"/>
    <property type="match status" value="1"/>
</dbReference>
<evidence type="ECO:0000256" key="2">
    <source>
        <dbReference type="ARBA" id="ARBA00023239"/>
    </source>
</evidence>
<dbReference type="InterPro" id="IPR029045">
    <property type="entry name" value="ClpP/crotonase-like_dom_sf"/>
</dbReference>
<dbReference type="RefSeq" id="WP_090083260.1">
    <property type="nucleotide sequence ID" value="NZ_FOMR01000004.1"/>
</dbReference>
<sequence length="260" mass="27806">MTALIDLQIKDGHIAILTLNRPEAMNAMSIALLDELNDHVNTINANSSIRCTIITAAGEKAFCAGADLKERKNMTQDQVVETVNYIGRTITAIENMNMPVIAAINGAAFGGGLELALGCDIRITAAHVKMGLTETSLAIIPGAGGTQRLSRLIGLGKAKRLIFTAKPVASDEALSLGLVEQVTSLEELLEKAIDMAQEIAGNGPVALRQAKMAINKGADTDLNTGLVIEHLCYKETIPTEDRLEGLKAFKEKRKPDYQGK</sequence>
<name>A0A1I1V4C2_9BACI</name>
<gene>
    <name evidence="4" type="ORF">SAMN05216238_10447</name>
</gene>
<dbReference type="GO" id="GO:0006635">
    <property type="term" value="P:fatty acid beta-oxidation"/>
    <property type="evidence" value="ECO:0007669"/>
    <property type="project" value="TreeGrafter"/>
</dbReference>
<dbReference type="Pfam" id="PF00378">
    <property type="entry name" value="ECH_1"/>
    <property type="match status" value="1"/>
</dbReference>
<evidence type="ECO:0000313" key="4">
    <source>
        <dbReference type="EMBL" id="SFD77892.1"/>
    </source>
</evidence>
<dbReference type="Gene3D" id="1.10.12.10">
    <property type="entry name" value="Lyase 2-enoyl-coa Hydratase, Chain A, domain 2"/>
    <property type="match status" value="1"/>
</dbReference>
<dbReference type="Gene3D" id="3.90.226.10">
    <property type="entry name" value="2-enoyl-CoA Hydratase, Chain A, domain 1"/>
    <property type="match status" value="1"/>
</dbReference>
<accession>A0A1I1V4C2</accession>
<dbReference type="InterPro" id="IPR018376">
    <property type="entry name" value="Enoyl-CoA_hyd/isom_CS"/>
</dbReference>
<dbReference type="PROSITE" id="PS00166">
    <property type="entry name" value="ENOYL_COA_HYDRATASE"/>
    <property type="match status" value="1"/>
</dbReference>
<dbReference type="NCBIfam" id="NF005802">
    <property type="entry name" value="PRK07657.1"/>
    <property type="match status" value="1"/>
</dbReference>